<name>A0ABX2TIN4_9PROT</name>
<dbReference type="SMART" id="SM00450">
    <property type="entry name" value="RHOD"/>
    <property type="match status" value="4"/>
</dbReference>
<dbReference type="Gene3D" id="3.40.250.10">
    <property type="entry name" value="Rhodanese-like domain"/>
    <property type="match status" value="4"/>
</dbReference>
<dbReference type="Proteomes" id="UP000584642">
    <property type="component" value="Unassembled WGS sequence"/>
</dbReference>
<gene>
    <name evidence="2" type="ORF">HND93_30190</name>
</gene>
<dbReference type="PANTHER" id="PTHR44086">
    <property type="entry name" value="THIOSULFATE SULFURTRANSFERASE RDL2, MITOCHONDRIAL-RELATED"/>
    <property type="match status" value="1"/>
</dbReference>
<keyword evidence="3" id="KW-1185">Reference proteome</keyword>
<feature type="domain" description="Rhodanese" evidence="1">
    <location>
        <begin position="284"/>
        <end position="366"/>
    </location>
</feature>
<feature type="domain" description="Rhodanese" evidence="1">
    <location>
        <begin position="18"/>
        <end position="108"/>
    </location>
</feature>
<dbReference type="InterPro" id="IPR036873">
    <property type="entry name" value="Rhodanese-like_dom_sf"/>
</dbReference>
<evidence type="ECO:0000259" key="1">
    <source>
        <dbReference type="PROSITE" id="PS50206"/>
    </source>
</evidence>
<reference evidence="2 3" key="1">
    <citation type="submission" date="2020-05" db="EMBL/GenBank/DDBJ databases">
        <title>Azospirillum oleiclasticum sp. nov, a nitrogen-fixing and heavy crude oil-emulsifying bacterium isolated from the crude oil of Yumen Oilfield.</title>
        <authorList>
            <person name="Wu D."/>
            <person name="Cai M."/>
            <person name="Zhang X."/>
        </authorList>
    </citation>
    <scope>NUCLEOTIDE SEQUENCE [LARGE SCALE GENOMIC DNA]</scope>
    <source>
        <strain evidence="2 3">ROY-1-1-2</strain>
    </source>
</reference>
<dbReference type="EMBL" id="JABFDB010000033">
    <property type="protein sequence ID" value="NYZ23994.1"/>
    <property type="molecule type" value="Genomic_DNA"/>
</dbReference>
<evidence type="ECO:0000313" key="3">
    <source>
        <dbReference type="Proteomes" id="UP000584642"/>
    </source>
</evidence>
<feature type="domain" description="Rhodanese" evidence="1">
    <location>
        <begin position="141"/>
        <end position="230"/>
    </location>
</feature>
<dbReference type="Pfam" id="PF00581">
    <property type="entry name" value="Rhodanese"/>
    <property type="match status" value="4"/>
</dbReference>
<dbReference type="SUPFAM" id="SSF52821">
    <property type="entry name" value="Rhodanese/Cell cycle control phosphatase"/>
    <property type="match status" value="4"/>
</dbReference>
<proteinExistence type="predicted"/>
<feature type="domain" description="Rhodanese" evidence="1">
    <location>
        <begin position="402"/>
        <end position="486"/>
    </location>
</feature>
<organism evidence="2 3">
    <name type="scientific">Azospirillum oleiclasticum</name>
    <dbReference type="NCBI Taxonomy" id="2735135"/>
    <lineage>
        <taxon>Bacteria</taxon>
        <taxon>Pseudomonadati</taxon>
        <taxon>Pseudomonadota</taxon>
        <taxon>Alphaproteobacteria</taxon>
        <taxon>Rhodospirillales</taxon>
        <taxon>Azospirillaceae</taxon>
        <taxon>Azospirillum</taxon>
    </lineage>
</organism>
<dbReference type="PANTHER" id="PTHR44086:SF13">
    <property type="entry name" value="THIOSULFATE SULFURTRANSFERASE PSPE"/>
    <property type="match status" value="1"/>
</dbReference>
<evidence type="ECO:0000313" key="2">
    <source>
        <dbReference type="EMBL" id="NYZ23994.1"/>
    </source>
</evidence>
<protein>
    <submittedName>
        <fullName evidence="2">Sulfurtransferase</fullName>
    </submittedName>
</protein>
<accession>A0ABX2TIN4</accession>
<comment type="caution">
    <text evidence="2">The sequence shown here is derived from an EMBL/GenBank/DDBJ whole genome shotgun (WGS) entry which is preliminary data.</text>
</comment>
<sequence>MTALSVQALAGRLVDGWPRRDWALLDVREAGEADAGHIPGATALPRRQIEARAADLLPTRSVGIVLYDGDDGRADLAAETLRALGYADVRRLAGGITAWRAAGHPVATGSNVPSKAFGERVLAEEGIPYTTADRLRARMAAGERIVICDVRTPEEHRQGCIPGGHSAPSFDIALHAEELARRYDAVVVNCAGRTRSIIGTATLRRLGFGPVEALENGTMGWRLAGHALETGADRVLPPAGADSVTQVVAVARRLAEEAGVRAVDPADLRALLADRDRAFMYAFDVRPLDAYRRGHITGSVALPGGQAVQRTDVFVAVPGAPVVFIDEGDARAWLTAWWFVRMGFARVSVLAGGLPAWTAAGLPLETGRGRTPSPLLCEARIAVPQIGADALAVLLRDRLAPVLLDVGTSRHYAEAHLPGARWIPRGWLEARASGIGPDDTPLVVTARDPDQALLAAATLRQRGFRNATALREGTAAWADGGHPVEHGLPAGMDDAGDVVDPPYHKGVEGMRAYLAWEVELAAAHRAPDPSAGGTATEQGT</sequence>
<dbReference type="CDD" id="cd00158">
    <property type="entry name" value="RHOD"/>
    <property type="match status" value="1"/>
</dbReference>
<dbReference type="PROSITE" id="PS50206">
    <property type="entry name" value="RHODANESE_3"/>
    <property type="match status" value="4"/>
</dbReference>
<dbReference type="RefSeq" id="WP_180285771.1">
    <property type="nucleotide sequence ID" value="NZ_JABFDB010000033.1"/>
</dbReference>
<dbReference type="InterPro" id="IPR001763">
    <property type="entry name" value="Rhodanese-like_dom"/>
</dbReference>